<feature type="domain" description="Ig-like" evidence="9">
    <location>
        <begin position="21"/>
        <end position="123"/>
    </location>
</feature>
<keyword evidence="2" id="KW-0391">Immunity</keyword>
<keyword evidence="3" id="KW-1015">Disulfide bond</keyword>
<dbReference type="InterPro" id="IPR013783">
    <property type="entry name" value="Ig-like_fold"/>
</dbReference>
<reference evidence="10 11" key="1">
    <citation type="submission" date="2009-06" db="EMBL/GenBank/DDBJ databases">
        <title>The Genome Sequence of Loxodonta africana (African elephant).</title>
        <authorList>
            <person name="Di Palma F."/>
            <person name="Heiman D."/>
            <person name="Young S."/>
            <person name="Johnson J."/>
            <person name="Lander E.S."/>
            <person name="Lindblad-Toh K."/>
        </authorList>
    </citation>
    <scope>NUCLEOTIDE SEQUENCE [LARGE SCALE GENOMIC DNA]</scope>
    <source>
        <strain evidence="10 11">Isolate ISIS603380</strain>
    </source>
</reference>
<dbReference type="SMART" id="SM00409">
    <property type="entry name" value="IG"/>
    <property type="match status" value="1"/>
</dbReference>
<proteinExistence type="predicted"/>
<evidence type="ECO:0000259" key="9">
    <source>
        <dbReference type="PROSITE" id="PS50835"/>
    </source>
</evidence>
<reference evidence="10" key="2">
    <citation type="submission" date="2025-08" db="UniProtKB">
        <authorList>
            <consortium name="Ensembl"/>
        </authorList>
    </citation>
    <scope>IDENTIFICATION</scope>
    <source>
        <strain evidence="10">Isolate ISIS603380</strain>
    </source>
</reference>
<dbReference type="STRING" id="9785.ENSLAFP00000028549"/>
<dbReference type="InterPro" id="IPR013106">
    <property type="entry name" value="Ig_V-set"/>
</dbReference>
<evidence type="ECO:0000256" key="4">
    <source>
        <dbReference type="ARBA" id="ARBA00023170"/>
    </source>
</evidence>
<dbReference type="PANTHER" id="PTHR23268">
    <property type="entry name" value="T-CELL RECEPTOR BETA CHAIN"/>
    <property type="match status" value="1"/>
</dbReference>
<dbReference type="InterPro" id="IPR036179">
    <property type="entry name" value="Ig-like_dom_sf"/>
</dbReference>
<dbReference type="eggNOG" id="ENOG502SWGN">
    <property type="taxonomic scope" value="Eukaryota"/>
</dbReference>
<dbReference type="GO" id="GO:0007166">
    <property type="term" value="P:cell surface receptor signaling pathway"/>
    <property type="evidence" value="ECO:0007669"/>
    <property type="project" value="TreeGrafter"/>
</dbReference>
<dbReference type="Ensembl" id="ENSLAFT00000025605.1">
    <property type="protein sequence ID" value="ENSLAFP00000028549.1"/>
    <property type="gene ID" value="ENSLAFG00000028086.1"/>
</dbReference>
<dbReference type="InterPro" id="IPR003599">
    <property type="entry name" value="Ig_sub"/>
</dbReference>
<dbReference type="Gene3D" id="2.60.40.10">
    <property type="entry name" value="Immunoglobulins"/>
    <property type="match status" value="1"/>
</dbReference>
<reference evidence="10" key="3">
    <citation type="submission" date="2025-09" db="UniProtKB">
        <authorList>
            <consortium name="Ensembl"/>
        </authorList>
    </citation>
    <scope>IDENTIFICATION</scope>
    <source>
        <strain evidence="10">Isolate ISIS603380</strain>
    </source>
</reference>
<evidence type="ECO:0000256" key="5">
    <source>
        <dbReference type="ARBA" id="ARBA00023319"/>
    </source>
</evidence>
<name>G3UL40_LOXAF</name>
<evidence type="ECO:0000256" key="2">
    <source>
        <dbReference type="ARBA" id="ARBA00022859"/>
    </source>
</evidence>
<dbReference type="FunCoup" id="G3UL40">
    <property type="interactions" value="203"/>
</dbReference>
<keyword evidence="4" id="KW-0675">Receptor</keyword>
<keyword evidence="7" id="KW-1279">T cell receptor</keyword>
<accession>G3UL40</accession>
<dbReference type="PANTHER" id="PTHR23268:SF19">
    <property type="entry name" value="T CELL RECEPTOR BETA VARIABLE 6-2-RELATED"/>
    <property type="match status" value="1"/>
</dbReference>
<dbReference type="GO" id="GO:0042101">
    <property type="term" value="C:T cell receptor complex"/>
    <property type="evidence" value="ECO:0007669"/>
    <property type="project" value="UniProtKB-KW"/>
</dbReference>
<keyword evidence="5" id="KW-0393">Immunoglobulin domain</keyword>
<dbReference type="InterPro" id="IPR050413">
    <property type="entry name" value="TCR_beta_variable"/>
</dbReference>
<evidence type="ECO:0000313" key="11">
    <source>
        <dbReference type="Proteomes" id="UP000007646"/>
    </source>
</evidence>
<evidence type="ECO:0000256" key="7">
    <source>
        <dbReference type="ARBA" id="ARBA00043266"/>
    </source>
</evidence>
<keyword evidence="7" id="KW-1064">Adaptive immunity</keyword>
<dbReference type="Pfam" id="PF07686">
    <property type="entry name" value="V-set"/>
    <property type="match status" value="1"/>
</dbReference>
<dbReference type="Proteomes" id="UP000007646">
    <property type="component" value="Unassembled WGS sequence"/>
</dbReference>
<keyword evidence="1 8" id="KW-0732">Signal</keyword>
<keyword evidence="11" id="KW-1185">Reference proteome</keyword>
<dbReference type="InterPro" id="IPR007110">
    <property type="entry name" value="Ig-like_dom"/>
</dbReference>
<feature type="signal peptide" evidence="8">
    <location>
        <begin position="1"/>
        <end position="21"/>
    </location>
</feature>
<dbReference type="OMA" id="TENHRYM"/>
<evidence type="ECO:0000256" key="3">
    <source>
        <dbReference type="ARBA" id="ARBA00023157"/>
    </source>
</evidence>
<evidence type="ECO:0000256" key="6">
    <source>
        <dbReference type="ARBA" id="ARBA00038651"/>
    </source>
</evidence>
<dbReference type="GeneTree" id="ENSGT00940000154542"/>
<feature type="chain" id="PRO_5003456634" description="Ig-like domain-containing protein" evidence="8">
    <location>
        <begin position="22"/>
        <end position="127"/>
    </location>
</feature>
<organism evidence="10 11">
    <name type="scientific">Loxodonta africana</name>
    <name type="common">African elephant</name>
    <dbReference type="NCBI Taxonomy" id="9785"/>
    <lineage>
        <taxon>Eukaryota</taxon>
        <taxon>Metazoa</taxon>
        <taxon>Chordata</taxon>
        <taxon>Craniata</taxon>
        <taxon>Vertebrata</taxon>
        <taxon>Euteleostomi</taxon>
        <taxon>Mammalia</taxon>
        <taxon>Eutheria</taxon>
        <taxon>Afrotheria</taxon>
        <taxon>Proboscidea</taxon>
        <taxon>Elephantidae</taxon>
        <taxon>Loxodonta</taxon>
    </lineage>
</organism>
<dbReference type="PROSITE" id="PS50835">
    <property type="entry name" value="IG_LIKE"/>
    <property type="match status" value="1"/>
</dbReference>
<dbReference type="HOGENOM" id="CLU_077975_9_2_1"/>
<dbReference type="GO" id="GO:0002376">
    <property type="term" value="P:immune system process"/>
    <property type="evidence" value="ECO:0007669"/>
    <property type="project" value="UniProtKB-KW"/>
</dbReference>
<dbReference type="SUPFAM" id="SSF48726">
    <property type="entry name" value="Immunoglobulin"/>
    <property type="match status" value="1"/>
</dbReference>
<dbReference type="AlphaFoldDB" id="G3UL40"/>
<dbReference type="InParanoid" id="G3UL40"/>
<comment type="subunit">
    <text evidence="6">Alpha-beta TR is a heterodimer composed of an alpha and beta chain; disulfide-linked. The alpha-beta TR is associated with the transmembrane signaling CD3 coreceptor proteins to form the TR-CD3 (TcR or TCR). The assembly of alpha-beta TR heterodimers with CD3 occurs in the endoplasmic reticulum where a single alpha-beta TR heterodimer associates with one CD3D-CD3E heterodimer, one CD3G-CD3E heterodimer and one CD247 homodimer forming a stable octameric structure. CD3D-CD3E and CD3G-CD3E heterodimers preferentially associate with TR alpha and TR beta chains, respectively. The association of the CD247 homodimer is the last step of TcR assembly in the endoplasmic reticulum and is required for transport to the cell surface.</text>
</comment>
<evidence type="ECO:0000256" key="1">
    <source>
        <dbReference type="ARBA" id="ARBA00022729"/>
    </source>
</evidence>
<dbReference type="SMART" id="SM00406">
    <property type="entry name" value="IGv"/>
    <property type="match status" value="1"/>
</dbReference>
<protein>
    <recommendedName>
        <fullName evidence="9">Ig-like domain-containing protein</fullName>
    </recommendedName>
</protein>
<evidence type="ECO:0000256" key="8">
    <source>
        <dbReference type="SAM" id="SignalP"/>
    </source>
</evidence>
<sequence>PAMRLLCIFVLAVLGAGHMDAGITQTPRHKITRTGENVTLQCTQYMSHLYMYWYRQDPGLGLRLIHYSTSVDDTKKGDIPDGYSVSRSSTEHFPLTLGSAAPSQTAVYFCASSYSTVLQGHLSPAQK</sequence>
<evidence type="ECO:0000313" key="10">
    <source>
        <dbReference type="Ensembl" id="ENSLAFP00000028549.1"/>
    </source>
</evidence>